<reference evidence="4 5" key="1">
    <citation type="journal article" date="2024" name="Nat. Commun.">
        <title>Phylogenomics reveals the evolutionary origins of lichenization in chlorophyte algae.</title>
        <authorList>
            <person name="Puginier C."/>
            <person name="Libourel C."/>
            <person name="Otte J."/>
            <person name="Skaloud P."/>
            <person name="Haon M."/>
            <person name="Grisel S."/>
            <person name="Petersen M."/>
            <person name="Berrin J.G."/>
            <person name="Delaux P.M."/>
            <person name="Dal Grande F."/>
            <person name="Keller J."/>
        </authorList>
    </citation>
    <scope>NUCLEOTIDE SEQUENCE [LARGE SCALE GENOMIC DNA]</scope>
    <source>
        <strain evidence="4 5">SAG 245.80</strain>
    </source>
</reference>
<evidence type="ECO:0000256" key="1">
    <source>
        <dbReference type="ARBA" id="ARBA00009656"/>
    </source>
</evidence>
<feature type="region of interest" description="Disordered" evidence="2">
    <location>
        <begin position="63"/>
        <end position="95"/>
    </location>
</feature>
<dbReference type="AlphaFoldDB" id="A0AAW1SC10"/>
<accession>A0AAW1SC10</accession>
<sequence>MTPTELHDKHRGLLLKDLRIQLRARGLNPAGGREALLDRLVDAMIASHDDKLYAEGEARAQPAHGIGAPADQNAPPASAASNNYGRPGGQNVGNFLTERNSSRVLAAPGGTSQIVFGDDPAPPAAKACPVAKTVNIDAVGAPAPADAPANVQAQAAAAEAADGPHGGNNYHRPSGQNVGNFLTARNSSRVSAPPGGASQIIFG</sequence>
<dbReference type="Proteomes" id="UP001445335">
    <property type="component" value="Unassembled WGS sequence"/>
</dbReference>
<dbReference type="PANTHER" id="PTHR33403:SF31">
    <property type="entry name" value="PROTEIN SPIRAL1-LIKE 1"/>
    <property type="match status" value="1"/>
</dbReference>
<evidence type="ECO:0000313" key="4">
    <source>
        <dbReference type="EMBL" id="KAK9843484.1"/>
    </source>
</evidence>
<dbReference type="InterPro" id="IPR003034">
    <property type="entry name" value="SAP_dom"/>
</dbReference>
<dbReference type="GO" id="GO:0010005">
    <property type="term" value="C:cortical microtubule, transverse to long axis"/>
    <property type="evidence" value="ECO:0007669"/>
    <property type="project" value="TreeGrafter"/>
</dbReference>
<evidence type="ECO:0000313" key="5">
    <source>
        <dbReference type="Proteomes" id="UP001445335"/>
    </source>
</evidence>
<feature type="region of interest" description="Disordered" evidence="2">
    <location>
        <begin position="150"/>
        <end position="181"/>
    </location>
</feature>
<comment type="caution">
    <text evidence="4">The sequence shown here is derived from an EMBL/GenBank/DDBJ whole genome shotgun (WGS) entry which is preliminary data.</text>
</comment>
<protein>
    <recommendedName>
        <fullName evidence="3">SAP domain-containing protein</fullName>
    </recommendedName>
</protein>
<dbReference type="InterPro" id="IPR039613">
    <property type="entry name" value="SPR1/2/3/4/5"/>
</dbReference>
<gene>
    <name evidence="4" type="ORF">WJX81_005208</name>
</gene>
<dbReference type="PROSITE" id="PS50800">
    <property type="entry name" value="SAP"/>
    <property type="match status" value="1"/>
</dbReference>
<feature type="compositionally biased region" description="Low complexity" evidence="2">
    <location>
        <begin position="68"/>
        <end position="83"/>
    </location>
</feature>
<name>A0AAW1SC10_9CHLO</name>
<evidence type="ECO:0000256" key="2">
    <source>
        <dbReference type="SAM" id="MobiDB-lite"/>
    </source>
</evidence>
<proteinExistence type="inferred from homology"/>
<feature type="compositionally biased region" description="Low complexity" evidence="2">
    <location>
        <begin position="150"/>
        <end position="163"/>
    </location>
</feature>
<dbReference type="PANTHER" id="PTHR33403">
    <property type="entry name" value="SPR1"/>
    <property type="match status" value="1"/>
</dbReference>
<dbReference type="EMBL" id="JALJOU010000006">
    <property type="protein sequence ID" value="KAK9843484.1"/>
    <property type="molecule type" value="Genomic_DNA"/>
</dbReference>
<keyword evidence="5" id="KW-1185">Reference proteome</keyword>
<organism evidence="4 5">
    <name type="scientific">Elliptochloris bilobata</name>
    <dbReference type="NCBI Taxonomy" id="381761"/>
    <lineage>
        <taxon>Eukaryota</taxon>
        <taxon>Viridiplantae</taxon>
        <taxon>Chlorophyta</taxon>
        <taxon>core chlorophytes</taxon>
        <taxon>Trebouxiophyceae</taxon>
        <taxon>Trebouxiophyceae incertae sedis</taxon>
        <taxon>Elliptochloris clade</taxon>
        <taxon>Elliptochloris</taxon>
    </lineage>
</organism>
<feature type="domain" description="SAP" evidence="3">
    <location>
        <begin position="10"/>
        <end position="44"/>
    </location>
</feature>
<dbReference type="GO" id="GO:0043622">
    <property type="term" value="P:cortical microtubule organization"/>
    <property type="evidence" value="ECO:0007669"/>
    <property type="project" value="InterPro"/>
</dbReference>
<evidence type="ECO:0000259" key="3">
    <source>
        <dbReference type="PROSITE" id="PS50800"/>
    </source>
</evidence>
<comment type="similarity">
    <text evidence="1">Belongs to the SPIRAL1 family.</text>
</comment>